<name>A0A0A9DJV2_ARUDO</name>
<dbReference type="AlphaFoldDB" id="A0A0A9DJV2"/>
<accession>A0A0A9DJV2</accession>
<sequence>MDLRKSGWGGSGTKSAHFRPTPVKMYIYSRNPSCSFSLSFSPIPGGAPLSASRLLSLPSAHSPWPPAPSPFIALHRIRCPHGRRSLPTRRPALHFLSWWPPCPAPSALLTAGSRRGEELVEQVVTLGGLALEALDVGPQRGGLGLSLGEACVEGGGLIPTGSGAREEAARAQLAELILGDEEVREPEAATT</sequence>
<evidence type="ECO:0000313" key="1">
    <source>
        <dbReference type="EMBL" id="JAD88061.1"/>
    </source>
</evidence>
<dbReference type="EMBL" id="GBRH01209834">
    <property type="protein sequence ID" value="JAD88061.1"/>
    <property type="molecule type" value="Transcribed_RNA"/>
</dbReference>
<protein>
    <submittedName>
        <fullName evidence="1">Uncharacterized protein</fullName>
    </submittedName>
</protein>
<organism evidence="1">
    <name type="scientific">Arundo donax</name>
    <name type="common">Giant reed</name>
    <name type="synonym">Donax arundinaceus</name>
    <dbReference type="NCBI Taxonomy" id="35708"/>
    <lineage>
        <taxon>Eukaryota</taxon>
        <taxon>Viridiplantae</taxon>
        <taxon>Streptophyta</taxon>
        <taxon>Embryophyta</taxon>
        <taxon>Tracheophyta</taxon>
        <taxon>Spermatophyta</taxon>
        <taxon>Magnoliopsida</taxon>
        <taxon>Liliopsida</taxon>
        <taxon>Poales</taxon>
        <taxon>Poaceae</taxon>
        <taxon>PACMAD clade</taxon>
        <taxon>Arundinoideae</taxon>
        <taxon>Arundineae</taxon>
        <taxon>Arundo</taxon>
    </lineage>
</organism>
<reference evidence="1" key="2">
    <citation type="journal article" date="2015" name="Data Brief">
        <title>Shoot transcriptome of the giant reed, Arundo donax.</title>
        <authorList>
            <person name="Barrero R.A."/>
            <person name="Guerrero F.D."/>
            <person name="Moolhuijzen P."/>
            <person name="Goolsby J.A."/>
            <person name="Tidwell J."/>
            <person name="Bellgard S.E."/>
            <person name="Bellgard M.I."/>
        </authorList>
    </citation>
    <scope>NUCLEOTIDE SEQUENCE</scope>
    <source>
        <tissue evidence="1">Shoot tissue taken approximately 20 cm above the soil surface</tissue>
    </source>
</reference>
<proteinExistence type="predicted"/>
<reference evidence="1" key="1">
    <citation type="submission" date="2014-09" db="EMBL/GenBank/DDBJ databases">
        <authorList>
            <person name="Magalhaes I.L.F."/>
            <person name="Oliveira U."/>
            <person name="Santos F.R."/>
            <person name="Vidigal T.H.D.A."/>
            <person name="Brescovit A.D."/>
            <person name="Santos A.J."/>
        </authorList>
    </citation>
    <scope>NUCLEOTIDE SEQUENCE</scope>
    <source>
        <tissue evidence="1">Shoot tissue taken approximately 20 cm above the soil surface</tissue>
    </source>
</reference>